<evidence type="ECO:0000313" key="5">
    <source>
        <dbReference type="Proteomes" id="UP000821853"/>
    </source>
</evidence>
<name>A0A9J6FGK5_HAELO</name>
<keyword evidence="1" id="KW-0863">Zinc-finger</keyword>
<dbReference type="VEuPathDB" id="VectorBase:HLOH_062147"/>
<keyword evidence="5" id="KW-1185">Reference proteome</keyword>
<dbReference type="SUPFAM" id="SSF57756">
    <property type="entry name" value="Retrovirus zinc finger-like domains"/>
    <property type="match status" value="1"/>
</dbReference>
<evidence type="ECO:0000313" key="4">
    <source>
        <dbReference type="EMBL" id="KAH9361553.1"/>
    </source>
</evidence>
<dbReference type="InterPro" id="IPR001878">
    <property type="entry name" value="Znf_CCHC"/>
</dbReference>
<dbReference type="GO" id="GO:0002218">
    <property type="term" value="P:activation of innate immune response"/>
    <property type="evidence" value="ECO:0007669"/>
    <property type="project" value="InterPro"/>
</dbReference>
<protein>
    <recommendedName>
        <fullName evidence="3">CCHC-type domain-containing protein</fullName>
    </recommendedName>
</protein>
<sequence>MNHIWLVKFRTPAAVIGPIHQDVSFKELWVPFDIIGECLSRARSDFGDVKSVKHDAWAASGFEPADSTSRVIQMTLRPDVTPDDLPQVMKFYSGQGLVVVPGQAPLCFRCRRTGYMRRECRVPWCFKCRSFGHTADECVRTCARVVGGNEEDPEVNENLMKPEEAEAASKAEPQTPV</sequence>
<dbReference type="GO" id="GO:0003723">
    <property type="term" value="F:RNA binding"/>
    <property type="evidence" value="ECO:0007669"/>
    <property type="project" value="InterPro"/>
</dbReference>
<keyword evidence="1" id="KW-0479">Metal-binding</keyword>
<accession>A0A9J6FGK5</accession>
<dbReference type="GO" id="GO:0003690">
    <property type="term" value="F:double-stranded DNA binding"/>
    <property type="evidence" value="ECO:0007669"/>
    <property type="project" value="InterPro"/>
</dbReference>
<keyword evidence="1" id="KW-0862">Zinc</keyword>
<evidence type="ECO:0000256" key="1">
    <source>
        <dbReference type="PROSITE-ProRule" id="PRU00047"/>
    </source>
</evidence>
<dbReference type="EMBL" id="JABSTR010000001">
    <property type="protein sequence ID" value="KAH9361553.1"/>
    <property type="molecule type" value="Genomic_DNA"/>
</dbReference>
<proteinExistence type="predicted"/>
<dbReference type="SMART" id="SM00343">
    <property type="entry name" value="ZnF_C2HC"/>
    <property type="match status" value="2"/>
</dbReference>
<organism evidence="4 5">
    <name type="scientific">Haemaphysalis longicornis</name>
    <name type="common">Bush tick</name>
    <dbReference type="NCBI Taxonomy" id="44386"/>
    <lineage>
        <taxon>Eukaryota</taxon>
        <taxon>Metazoa</taxon>
        <taxon>Ecdysozoa</taxon>
        <taxon>Arthropoda</taxon>
        <taxon>Chelicerata</taxon>
        <taxon>Arachnida</taxon>
        <taxon>Acari</taxon>
        <taxon>Parasitiformes</taxon>
        <taxon>Ixodida</taxon>
        <taxon>Ixodoidea</taxon>
        <taxon>Ixodidae</taxon>
        <taxon>Haemaphysalinae</taxon>
        <taxon>Haemaphysalis</taxon>
    </lineage>
</organism>
<dbReference type="GO" id="GO:0008270">
    <property type="term" value="F:zinc ion binding"/>
    <property type="evidence" value="ECO:0007669"/>
    <property type="project" value="UniProtKB-KW"/>
</dbReference>
<dbReference type="AlphaFoldDB" id="A0A9J6FGK5"/>
<dbReference type="PROSITE" id="PS50158">
    <property type="entry name" value="ZF_CCHC"/>
    <property type="match status" value="1"/>
</dbReference>
<reference evidence="4 5" key="1">
    <citation type="journal article" date="2020" name="Cell">
        <title>Large-Scale Comparative Analyses of Tick Genomes Elucidate Their Genetic Diversity and Vector Capacities.</title>
        <authorList>
            <consortium name="Tick Genome and Microbiome Consortium (TIGMIC)"/>
            <person name="Jia N."/>
            <person name="Wang J."/>
            <person name="Shi W."/>
            <person name="Du L."/>
            <person name="Sun Y."/>
            <person name="Zhan W."/>
            <person name="Jiang J.F."/>
            <person name="Wang Q."/>
            <person name="Zhang B."/>
            <person name="Ji P."/>
            <person name="Bell-Sakyi L."/>
            <person name="Cui X.M."/>
            <person name="Yuan T.T."/>
            <person name="Jiang B.G."/>
            <person name="Yang W.F."/>
            <person name="Lam T.T."/>
            <person name="Chang Q.C."/>
            <person name="Ding S.J."/>
            <person name="Wang X.J."/>
            <person name="Zhu J.G."/>
            <person name="Ruan X.D."/>
            <person name="Zhao L."/>
            <person name="Wei J.T."/>
            <person name="Ye R.Z."/>
            <person name="Que T.C."/>
            <person name="Du C.H."/>
            <person name="Zhou Y.H."/>
            <person name="Cheng J.X."/>
            <person name="Dai P.F."/>
            <person name="Guo W.B."/>
            <person name="Han X.H."/>
            <person name="Huang E.J."/>
            <person name="Li L.F."/>
            <person name="Wei W."/>
            <person name="Gao Y.C."/>
            <person name="Liu J.Z."/>
            <person name="Shao H.Z."/>
            <person name="Wang X."/>
            <person name="Wang C.C."/>
            <person name="Yang T.C."/>
            <person name="Huo Q.B."/>
            <person name="Li W."/>
            <person name="Chen H.Y."/>
            <person name="Chen S.E."/>
            <person name="Zhou L.G."/>
            <person name="Ni X.B."/>
            <person name="Tian J.H."/>
            <person name="Sheng Y."/>
            <person name="Liu T."/>
            <person name="Pan Y.S."/>
            <person name="Xia L.Y."/>
            <person name="Li J."/>
            <person name="Zhao F."/>
            <person name="Cao W.C."/>
        </authorList>
    </citation>
    <scope>NUCLEOTIDE SEQUENCE [LARGE SCALE GENOMIC DNA]</scope>
    <source>
        <strain evidence="4">HaeL-2018</strain>
    </source>
</reference>
<evidence type="ECO:0000256" key="2">
    <source>
        <dbReference type="SAM" id="MobiDB-lite"/>
    </source>
</evidence>
<comment type="caution">
    <text evidence="4">The sequence shown here is derived from an EMBL/GenBank/DDBJ whole genome shotgun (WGS) entry which is preliminary data.</text>
</comment>
<feature type="domain" description="CCHC-type" evidence="3">
    <location>
        <begin position="125"/>
        <end position="138"/>
    </location>
</feature>
<dbReference type="InterPro" id="IPR036875">
    <property type="entry name" value="Znf_CCHC_sf"/>
</dbReference>
<dbReference type="PANTHER" id="PTHR22639:SF3">
    <property type="entry name" value="ZINC FINGER CCHC DOMAIN-CONTAINING PROTEIN 3"/>
    <property type="match status" value="1"/>
</dbReference>
<dbReference type="Gene3D" id="4.10.60.10">
    <property type="entry name" value="Zinc finger, CCHC-type"/>
    <property type="match status" value="1"/>
</dbReference>
<evidence type="ECO:0000259" key="3">
    <source>
        <dbReference type="PROSITE" id="PS50158"/>
    </source>
</evidence>
<gene>
    <name evidence="4" type="ORF">HPB48_001345</name>
</gene>
<dbReference type="OrthoDB" id="9352756at2759"/>
<feature type="region of interest" description="Disordered" evidence="2">
    <location>
        <begin position="150"/>
        <end position="177"/>
    </location>
</feature>
<dbReference type="PANTHER" id="PTHR22639">
    <property type="entry name" value="GAG-RELATED PROTEIN"/>
    <property type="match status" value="1"/>
</dbReference>
<feature type="compositionally biased region" description="Basic and acidic residues" evidence="2">
    <location>
        <begin position="160"/>
        <end position="169"/>
    </location>
</feature>
<dbReference type="InterPro" id="IPR042509">
    <property type="entry name" value="ZCCHC3"/>
</dbReference>
<dbReference type="Proteomes" id="UP000821853">
    <property type="component" value="Chromosome 1"/>
</dbReference>